<evidence type="ECO:0000313" key="5">
    <source>
        <dbReference type="Proteomes" id="UP000268727"/>
    </source>
</evidence>
<dbReference type="Pfam" id="PF00501">
    <property type="entry name" value="AMP-binding"/>
    <property type="match status" value="1"/>
</dbReference>
<dbReference type="Proteomes" id="UP000268727">
    <property type="component" value="Unassembled WGS sequence"/>
</dbReference>
<proteinExistence type="inferred from homology"/>
<gene>
    <name evidence="4" type="ORF">EDD40_1851</name>
</gene>
<evidence type="ECO:0000256" key="2">
    <source>
        <dbReference type="ARBA" id="ARBA00022598"/>
    </source>
</evidence>
<dbReference type="PROSITE" id="PS00455">
    <property type="entry name" value="AMP_BINDING"/>
    <property type="match status" value="1"/>
</dbReference>
<sequence length="541" mass="59109">MTPALNRRPDDLAEQYRLRGWHRDETFFDDLWRQVRERPHKTAIVGRRLAESRSETLDFKELAGVADRFAGGLLELGVRRGDFVAVQLPNRWEMVALMFACMRVGAVICPIAPVCPPDELRHRLELTEARVLVTIPEWDGEQAAEIAVGLRAELPNLEHVLVAGRSAVDAADFHDHFVTVPWEAKHNFDGLALTADEPFVVLFTSGTTGESKGVLHSQNSLYGAVQGYVETFGLDEDLVACVSTPLVHYSGFVQGVLTGVHVGGKTVFQDVKDNAALTEIIEGHGATLLYGPPPTHADVVESQLADPKDVRTLRQAVVGSAPVLPQLVDALRDVMGARTYSLWGMSEFGPVTITRAKDPHDIAGYSHGRAIEGLEVRIDPTAVAGDGDIGKLWVRGAAQSLGYYKREDVFASGFDVDGWFDTGDLARGDGRGGIRIVGRARDAIFKRGRVVPMVDIEALLEGHPQVLEAALVGLPGPDDDLVCAVLGVTDCDGLDLESVRTYLRQSAVDEAFLPERVEHVAVIPRTLTGKIRKVVLRERYS</sequence>
<reference evidence="4 5" key="1">
    <citation type="submission" date="2018-11" db="EMBL/GenBank/DDBJ databases">
        <title>Sequencing the genomes of 1000 actinobacteria strains.</title>
        <authorList>
            <person name="Klenk H.-P."/>
        </authorList>
    </citation>
    <scope>NUCLEOTIDE SEQUENCE [LARGE SCALE GENOMIC DNA]</scope>
    <source>
        <strain evidence="4 5">DSM 44231</strain>
    </source>
</reference>
<evidence type="ECO:0000256" key="1">
    <source>
        <dbReference type="ARBA" id="ARBA00006432"/>
    </source>
</evidence>
<accession>A0A3N1H222</accession>
<dbReference type="InterPro" id="IPR042099">
    <property type="entry name" value="ANL_N_sf"/>
</dbReference>
<organism evidence="4 5">
    <name type="scientific">Saccharothrix texasensis</name>
    <dbReference type="NCBI Taxonomy" id="103734"/>
    <lineage>
        <taxon>Bacteria</taxon>
        <taxon>Bacillati</taxon>
        <taxon>Actinomycetota</taxon>
        <taxon>Actinomycetes</taxon>
        <taxon>Pseudonocardiales</taxon>
        <taxon>Pseudonocardiaceae</taxon>
        <taxon>Saccharothrix</taxon>
    </lineage>
</organism>
<dbReference type="Gene3D" id="3.30.300.30">
    <property type="match status" value="1"/>
</dbReference>
<dbReference type="RefSeq" id="WP_123742533.1">
    <property type="nucleotide sequence ID" value="NZ_RJKM01000001.1"/>
</dbReference>
<name>A0A3N1H222_9PSEU</name>
<dbReference type="Gene3D" id="3.40.50.12780">
    <property type="entry name" value="N-terminal domain of ligase-like"/>
    <property type="match status" value="1"/>
</dbReference>
<dbReference type="PANTHER" id="PTHR43201">
    <property type="entry name" value="ACYL-COA SYNTHETASE"/>
    <property type="match status" value="1"/>
</dbReference>
<comment type="similarity">
    <text evidence="1">Belongs to the ATP-dependent AMP-binding enzyme family.</text>
</comment>
<comment type="caution">
    <text evidence="4">The sequence shown here is derived from an EMBL/GenBank/DDBJ whole genome shotgun (WGS) entry which is preliminary data.</text>
</comment>
<evidence type="ECO:0000259" key="3">
    <source>
        <dbReference type="Pfam" id="PF00501"/>
    </source>
</evidence>
<feature type="domain" description="AMP-dependent synthetase/ligase" evidence="3">
    <location>
        <begin position="32"/>
        <end position="404"/>
    </location>
</feature>
<dbReference type="InterPro" id="IPR000873">
    <property type="entry name" value="AMP-dep_synth/lig_dom"/>
</dbReference>
<dbReference type="InterPro" id="IPR045851">
    <property type="entry name" value="AMP-bd_C_sf"/>
</dbReference>
<dbReference type="OrthoDB" id="9803968at2"/>
<dbReference type="PANTHER" id="PTHR43201:SF5">
    <property type="entry name" value="MEDIUM-CHAIN ACYL-COA LIGASE ACSF2, MITOCHONDRIAL"/>
    <property type="match status" value="1"/>
</dbReference>
<evidence type="ECO:0000313" key="4">
    <source>
        <dbReference type="EMBL" id="ROP36577.1"/>
    </source>
</evidence>
<dbReference type="AlphaFoldDB" id="A0A3N1H222"/>
<dbReference type="GO" id="GO:0031956">
    <property type="term" value="F:medium-chain fatty acid-CoA ligase activity"/>
    <property type="evidence" value="ECO:0007669"/>
    <property type="project" value="TreeGrafter"/>
</dbReference>
<protein>
    <submittedName>
        <fullName evidence="4">Cyclohexanecarboxylate-CoA ligase</fullName>
    </submittedName>
</protein>
<dbReference type="SUPFAM" id="SSF56801">
    <property type="entry name" value="Acetyl-CoA synthetase-like"/>
    <property type="match status" value="1"/>
</dbReference>
<dbReference type="GO" id="GO:0006631">
    <property type="term" value="P:fatty acid metabolic process"/>
    <property type="evidence" value="ECO:0007669"/>
    <property type="project" value="TreeGrafter"/>
</dbReference>
<keyword evidence="2 4" id="KW-0436">Ligase</keyword>
<dbReference type="EMBL" id="RJKM01000001">
    <property type="protein sequence ID" value="ROP36577.1"/>
    <property type="molecule type" value="Genomic_DNA"/>
</dbReference>
<dbReference type="InterPro" id="IPR020845">
    <property type="entry name" value="AMP-binding_CS"/>
</dbReference>
<keyword evidence="5" id="KW-1185">Reference proteome</keyword>